<protein>
    <submittedName>
        <fullName evidence="1">Uncharacterized protein</fullName>
    </submittedName>
</protein>
<dbReference type="Proteomes" id="UP000294933">
    <property type="component" value="Unassembled WGS sequence"/>
</dbReference>
<evidence type="ECO:0000313" key="2">
    <source>
        <dbReference type="Proteomes" id="UP000294933"/>
    </source>
</evidence>
<dbReference type="VEuPathDB" id="FungiDB:BD410DRAFT_585651"/>
<accession>A0A4Y7PPP9</accession>
<evidence type="ECO:0000313" key="1">
    <source>
        <dbReference type="EMBL" id="TDL17006.1"/>
    </source>
</evidence>
<sequence>MRFKLSFGFQYSTASEADARSAVLQTTRPSIASTLSRSVFIVFAGLLPTHSTDSIQTFTFSHDIHPNFGVIICWPKNDLDCICNSVVFPASDCILAVMPFLREMFQMRRRCFDYVRFGIASKRLPISFVKSRVSHEIKALRASHRETSDTSVAVVLCNDLSLNC</sequence>
<proteinExistence type="predicted"/>
<keyword evidence="2" id="KW-1185">Reference proteome</keyword>
<dbReference type="EMBL" id="ML170230">
    <property type="protein sequence ID" value="TDL17006.1"/>
    <property type="molecule type" value="Genomic_DNA"/>
</dbReference>
<name>A0A4Y7PPP9_9AGAM</name>
<gene>
    <name evidence="1" type="ORF">BD410DRAFT_585651</name>
</gene>
<dbReference type="AlphaFoldDB" id="A0A4Y7PPP9"/>
<organism evidence="1 2">
    <name type="scientific">Rickenella mellea</name>
    <dbReference type="NCBI Taxonomy" id="50990"/>
    <lineage>
        <taxon>Eukaryota</taxon>
        <taxon>Fungi</taxon>
        <taxon>Dikarya</taxon>
        <taxon>Basidiomycota</taxon>
        <taxon>Agaricomycotina</taxon>
        <taxon>Agaricomycetes</taxon>
        <taxon>Hymenochaetales</taxon>
        <taxon>Rickenellaceae</taxon>
        <taxon>Rickenella</taxon>
    </lineage>
</organism>
<reference evidence="1 2" key="1">
    <citation type="submission" date="2018-06" db="EMBL/GenBank/DDBJ databases">
        <title>A transcriptomic atlas of mushroom development highlights an independent origin of complex multicellularity.</title>
        <authorList>
            <consortium name="DOE Joint Genome Institute"/>
            <person name="Krizsan K."/>
            <person name="Almasi E."/>
            <person name="Merenyi Z."/>
            <person name="Sahu N."/>
            <person name="Viragh M."/>
            <person name="Koszo T."/>
            <person name="Mondo S."/>
            <person name="Kiss B."/>
            <person name="Balint B."/>
            <person name="Kues U."/>
            <person name="Barry K."/>
            <person name="Hegedus J.C."/>
            <person name="Henrissat B."/>
            <person name="Johnson J."/>
            <person name="Lipzen A."/>
            <person name="Ohm R."/>
            <person name="Nagy I."/>
            <person name="Pangilinan J."/>
            <person name="Yan J."/>
            <person name="Xiong Y."/>
            <person name="Grigoriev I.V."/>
            <person name="Hibbett D.S."/>
            <person name="Nagy L.G."/>
        </authorList>
    </citation>
    <scope>NUCLEOTIDE SEQUENCE [LARGE SCALE GENOMIC DNA]</scope>
    <source>
        <strain evidence="1 2">SZMC22713</strain>
    </source>
</reference>